<dbReference type="PANTHER" id="PTHR12526">
    <property type="entry name" value="GLYCOSYLTRANSFERASE"/>
    <property type="match status" value="1"/>
</dbReference>
<proteinExistence type="predicted"/>
<dbReference type="EMBL" id="CP045851">
    <property type="protein sequence ID" value="QGG95827.1"/>
    <property type="molecule type" value="Genomic_DNA"/>
</dbReference>
<evidence type="ECO:0000313" key="4">
    <source>
        <dbReference type="EMBL" id="QGG95827.1"/>
    </source>
</evidence>
<accession>A0A5Q2RP01</accession>
<reference evidence="4 5" key="1">
    <citation type="submission" date="2019-11" db="EMBL/GenBank/DDBJ databases">
        <authorList>
            <person name="He Y."/>
        </authorList>
    </citation>
    <scope>NUCLEOTIDE SEQUENCE [LARGE SCALE GENOMIC DNA]</scope>
    <source>
        <strain evidence="4 5">SCSIO 58843</strain>
    </source>
</reference>
<dbReference type="Proteomes" id="UP000334019">
    <property type="component" value="Chromosome"/>
</dbReference>
<evidence type="ECO:0000313" key="5">
    <source>
        <dbReference type="Proteomes" id="UP000334019"/>
    </source>
</evidence>
<keyword evidence="2 4" id="KW-0808">Transferase</keyword>
<protein>
    <submittedName>
        <fullName evidence="4">Glycosyltransferase</fullName>
    </submittedName>
</protein>
<dbReference type="SUPFAM" id="SSF53756">
    <property type="entry name" value="UDP-Glycosyltransferase/glycogen phosphorylase"/>
    <property type="match status" value="1"/>
</dbReference>
<keyword evidence="5" id="KW-1185">Reference proteome</keyword>
<dbReference type="InterPro" id="IPR028098">
    <property type="entry name" value="Glyco_trans_4-like_N"/>
</dbReference>
<organism evidence="4 5">
    <name type="scientific">Actinomarinicola tropica</name>
    <dbReference type="NCBI Taxonomy" id="2789776"/>
    <lineage>
        <taxon>Bacteria</taxon>
        <taxon>Bacillati</taxon>
        <taxon>Actinomycetota</taxon>
        <taxon>Acidimicrobiia</taxon>
        <taxon>Acidimicrobiales</taxon>
        <taxon>Iamiaceae</taxon>
        <taxon>Actinomarinicola</taxon>
    </lineage>
</organism>
<gene>
    <name evidence="4" type="ORF">GH723_12355</name>
</gene>
<dbReference type="AlphaFoldDB" id="A0A5Q2RP01"/>
<dbReference type="Pfam" id="PF13579">
    <property type="entry name" value="Glyco_trans_4_4"/>
    <property type="match status" value="1"/>
</dbReference>
<dbReference type="Pfam" id="PF13692">
    <property type="entry name" value="Glyco_trans_1_4"/>
    <property type="match status" value="1"/>
</dbReference>
<keyword evidence="1" id="KW-0328">Glycosyltransferase</keyword>
<dbReference type="Gene3D" id="3.40.50.2000">
    <property type="entry name" value="Glycogen Phosphorylase B"/>
    <property type="match status" value="2"/>
</dbReference>
<dbReference type="KEGG" id="atq:GH723_12355"/>
<name>A0A5Q2RP01_9ACTN</name>
<dbReference type="GO" id="GO:0016757">
    <property type="term" value="F:glycosyltransferase activity"/>
    <property type="evidence" value="ECO:0007669"/>
    <property type="project" value="UniProtKB-KW"/>
</dbReference>
<feature type="domain" description="Glycosyltransferase subfamily 4-like N-terminal" evidence="3">
    <location>
        <begin position="21"/>
        <end position="202"/>
    </location>
</feature>
<dbReference type="RefSeq" id="WP_153759933.1">
    <property type="nucleotide sequence ID" value="NZ_CP045851.1"/>
</dbReference>
<evidence type="ECO:0000256" key="1">
    <source>
        <dbReference type="ARBA" id="ARBA00022676"/>
    </source>
</evidence>
<dbReference type="CDD" id="cd03794">
    <property type="entry name" value="GT4_WbuB-like"/>
    <property type="match status" value="1"/>
</dbReference>
<evidence type="ECO:0000259" key="3">
    <source>
        <dbReference type="Pfam" id="PF13579"/>
    </source>
</evidence>
<sequence length="410" mass="43469">MRVTIVNQFFPPDLSPTAHLAASLARHRASRGDEVTVVTSTGGYVADPAAGTPHRSGSTVEDGLRIIRLPTPGGGKSSLVTRLAGYAALTVGAWVRTATLPRQDVVVCMTTPPYIVLAGLLHKALHRRTRVVLWSMDVYPDTAERFDKLDPSGPLSRALRAVNRWLYPRLDHLVVLDSAMADVLVSQYAAEDPPPTTVVPNWEPAELFPAGAVVEPWAGYDDAQLAGRFVVAYLGNTGTGHRFDAVVEAAGRLDGSEVAFLFVGGGVRWGELDSARHALARSAAAPIVLHGYVDKAETPGILAGAGAALITLDDRARGLMSPSKLHSSLAAGVPILYVGPEGTNVDDAIRRHGCGVSIRNGDVDGLVAAIERLRTDDDHRAELSAAARRAFEADHSDASALPRFDAVIDG</sequence>
<evidence type="ECO:0000256" key="2">
    <source>
        <dbReference type="ARBA" id="ARBA00022679"/>
    </source>
</evidence>